<accession>A0A7W2I4C4</accession>
<keyword evidence="4" id="KW-0964">Secreted</keyword>
<gene>
    <name evidence="10" type="ORF">H0193_09160</name>
</gene>
<evidence type="ECO:0000313" key="10">
    <source>
        <dbReference type="EMBL" id="MBA5244968.1"/>
    </source>
</evidence>
<comment type="catalytic activity">
    <reaction evidence="1">
        <text>Endohydrolysis of (1-&gt;4)-alpha-D-glucosidic linkages in polysaccharides containing three or more (1-&gt;4)-alpha-linked D-glucose units.</text>
        <dbReference type="EC" id="3.2.1.1"/>
    </reaction>
</comment>
<dbReference type="Proteomes" id="UP000523682">
    <property type="component" value="Unassembled WGS sequence"/>
</dbReference>
<keyword evidence="10" id="KW-0378">Hydrolase</keyword>
<feature type="region of interest" description="Disordered" evidence="7">
    <location>
        <begin position="240"/>
        <end position="262"/>
    </location>
</feature>
<feature type="region of interest" description="Disordered" evidence="7">
    <location>
        <begin position="1306"/>
        <end position="1341"/>
    </location>
</feature>
<feature type="region of interest" description="Disordered" evidence="7">
    <location>
        <begin position="587"/>
        <end position="881"/>
    </location>
</feature>
<feature type="compositionally biased region" description="Polar residues" evidence="7">
    <location>
        <begin position="240"/>
        <end position="250"/>
    </location>
</feature>
<dbReference type="SUPFAM" id="SSF49452">
    <property type="entry name" value="Starch-binding domain-like"/>
    <property type="match status" value="7"/>
</dbReference>
<evidence type="ECO:0000259" key="8">
    <source>
        <dbReference type="Pfam" id="PF17210"/>
    </source>
</evidence>
<comment type="caution">
    <text evidence="10">The sequence shown here is derived from an EMBL/GenBank/DDBJ whole genome shotgun (WGS) entry which is preliminary data.</text>
</comment>
<feature type="compositionally biased region" description="Low complexity" evidence="7">
    <location>
        <begin position="1643"/>
        <end position="1653"/>
    </location>
</feature>
<dbReference type="Pfam" id="PF13620">
    <property type="entry name" value="CarboxypepD_reg"/>
    <property type="match status" value="3"/>
</dbReference>
<dbReference type="Pfam" id="PF24346">
    <property type="entry name" value="DUF7507"/>
    <property type="match status" value="1"/>
</dbReference>
<feature type="compositionally biased region" description="Basic and acidic residues" evidence="7">
    <location>
        <begin position="1654"/>
        <end position="1673"/>
    </location>
</feature>
<comment type="subcellular location">
    <subcellularLocation>
        <location evidence="2">Secreted</location>
    </subcellularLocation>
</comment>
<dbReference type="EC" id="3.2.1.1" evidence="3"/>
<feature type="compositionally biased region" description="Low complexity" evidence="7">
    <location>
        <begin position="1624"/>
        <end position="1633"/>
    </location>
</feature>
<feature type="domain" description="DUF7507" evidence="9">
    <location>
        <begin position="1102"/>
        <end position="1189"/>
    </location>
</feature>
<dbReference type="GO" id="GO:0004180">
    <property type="term" value="F:carboxypeptidase activity"/>
    <property type="evidence" value="ECO:0007669"/>
    <property type="project" value="UniProtKB-KW"/>
</dbReference>
<dbReference type="EMBL" id="JACDTZ010000001">
    <property type="protein sequence ID" value="MBA5244968.1"/>
    <property type="molecule type" value="Genomic_DNA"/>
</dbReference>
<evidence type="ECO:0000256" key="6">
    <source>
        <dbReference type="ARBA" id="ARBA00030238"/>
    </source>
</evidence>
<evidence type="ECO:0000256" key="1">
    <source>
        <dbReference type="ARBA" id="ARBA00000548"/>
    </source>
</evidence>
<organism evidence="10 11">
    <name type="scientific">Corynebacterium haemomassiliense</name>
    <dbReference type="NCBI Taxonomy" id="2754726"/>
    <lineage>
        <taxon>Bacteria</taxon>
        <taxon>Bacillati</taxon>
        <taxon>Actinomycetota</taxon>
        <taxon>Actinomycetes</taxon>
        <taxon>Mycobacteriales</taxon>
        <taxon>Corynebacteriaceae</taxon>
        <taxon>Corynebacterium</taxon>
    </lineage>
</organism>
<dbReference type="SUPFAM" id="SSF117074">
    <property type="entry name" value="Hypothetical protein PA1324"/>
    <property type="match status" value="1"/>
</dbReference>
<feature type="region of interest" description="Disordered" evidence="7">
    <location>
        <begin position="323"/>
        <end position="344"/>
    </location>
</feature>
<sequence length="1673" mass="173422">MSGRVIDPDGSGVEGVTVEAGGKTAVTDRGGVYSIAGVPTGDTEVKVVDGVPAGYSVSGAQQKNVTTSGVTGVDFATTRETGSVSGRVIDPDGSGVEGVTVEAGGKTAVTDRGGVYSIAGVPTGDTEVKVVDGVPAGYSVSGAQQKNVTTSGVTGVDFSTTRETGSVSGRVIDPDGSGVEGVTVEAGGKTAVTDRGGVYSIAGVPTGDTEVKVVDGVPAGYSVSGAQQKNVTTSGVTGVDFSTTRETGSVSGRVIDPDGSGVEGVTVEAGGKTAVTDRGGVYSIAGVPTGDTEVKVVDGVPAGYSVSGAQQKNVTTSGVTGVDFSTTRETGSVSGSVKGADGERVKNPTVTLEGINGNDDSLEVPVKADGSIDTSKVPTGDYKVTVTAPGYDDKVLPKVTVTEEGPNTIEVELDRSTGSVSGSVKGADGERVKNPTVTLEGINGNDDSLEVPVKADGSIDTSKVPTGDYKVTVTAPGYDDKVLPKVTVTEEGPNTIEVELDRSTGSVSGSVKGADGERVKNPTVTLEGINGNDDSLEVPVKADGSIDTSKVPTGDYKVTVTAPGYDDKVLPKVTVTKETPGRIDVVLTPAEAPAPENPAEPTTTTPNPATSTTTKVTTSKQVTKPSEPTTMTPNPATSTTTKVTTSKQVTKPSEPTTMTPNPATSTTTKVTTSKQVTKPSEPTTMTPNPATSTTTKVTTSKQVTKPSEPTTMTPNPATSTTTKVTTSKQVTKPSEPTTPKTAVPATTAPSSTPKSDEKNPSIIGTVTDPEGNPLPPTKDKDGKPQPPTVIVKDKDGNQVGDPIKVDENGNFEVPELPKDGDYVVIVDAPDGFNDPKPQVVPVKKGETSKLPPIEVTKPNADLDKNKPAAKPGSVHGWLVDESNRPITGSDIKLVKKGVTDPETGETFDYEVPIEVDADGYFVTPPIDFKYFPEGVADFDLEVTLPEGWPDVDIKGDKINRTVTVKQGESTPVEIKVEAPKTQSIVGRIDDGNGKAVPGTTVVVTDPRGNSRVIPVEDDGSFAIDDVIPGVHEVEILTPGRGNDVDPIKVPVRAGEDVELPEIHLTQNKSLKLEKRVWGRDADNNGKVKNKDGELVDDVMTVKDGEDLLYALIVTNDGDEPIKNITFDDPELDKRNIELTMPEGWTAESELAPGDSKVFNAKMKAPEDAFDFNNVATASGVTSKGEKVSSLPDSAYTKFLRGAVEKKVNARFATNKDKPVKASANSPLGFTYEVKNTGSTPMVNVKLTDIVYEDGVDEDNCKPVKASEKAEDGQCYQLDVKEPEGFTGTLLPGERVVFSAELPEGLNPGAKHHNAAEARGELPARPGRGDGYTGEPEYGEDPSSVLIISPKDNIKGNAHVVVSEGAELDASDVQVVAWVDENGNGKQDPDEGLSGLKISLAPTDGTPSFAGESNEDGNVLFEGSPYGKYTLKIDSPGNLRLVDPKDPENNSFDPGAVLESKEFEVNKAEQVINLQLETPRTAGISEGGAQGEEEDSSLGKCLASASSVSNPVAWLVPLGLLGAVMGGIGVMFEDELNQISAQANAAIREAMPNVDLGIGFQQPEWVTEIQGQWQAQIDQVNRQLAQINPAAPAAAGGVALLAIAGLLTGIFYAGCEAGWFEPSEEGSSAGSSSKADAEGTEDVAGSSSSSSEGGSSKKAEADAQPEAKPEEAAN</sequence>
<keyword evidence="5" id="KW-0732">Signal</keyword>
<dbReference type="InterPro" id="IPR013783">
    <property type="entry name" value="Ig-like_fold"/>
</dbReference>
<dbReference type="Gene3D" id="2.60.40.10">
    <property type="entry name" value="Immunoglobulins"/>
    <property type="match status" value="1"/>
</dbReference>
<evidence type="ECO:0000256" key="7">
    <source>
        <dbReference type="SAM" id="MobiDB-lite"/>
    </source>
</evidence>
<evidence type="ECO:0000256" key="2">
    <source>
        <dbReference type="ARBA" id="ARBA00004613"/>
    </source>
</evidence>
<dbReference type="InterPro" id="IPR055354">
    <property type="entry name" value="DUF7507"/>
</dbReference>
<feature type="region of interest" description="Disordered" evidence="7">
    <location>
        <begin position="1621"/>
        <end position="1673"/>
    </location>
</feature>
<feature type="compositionally biased region" description="Polar residues" evidence="7">
    <location>
        <begin position="323"/>
        <end position="335"/>
    </location>
</feature>
<dbReference type="GO" id="GO:0030246">
    <property type="term" value="F:carbohydrate binding"/>
    <property type="evidence" value="ECO:0007669"/>
    <property type="project" value="InterPro"/>
</dbReference>
<feature type="compositionally biased region" description="Low complexity" evidence="7">
    <location>
        <begin position="588"/>
        <end position="753"/>
    </location>
</feature>
<dbReference type="GO" id="GO:0004556">
    <property type="term" value="F:alpha-amylase activity"/>
    <property type="evidence" value="ECO:0007669"/>
    <property type="project" value="UniProtKB-EC"/>
</dbReference>
<reference evidence="10 11" key="1">
    <citation type="submission" date="2020-07" db="EMBL/GenBank/DDBJ databases">
        <title>Draft genome and description of Corynebacterium haemomassiliense strain Marseile-Q3615 sp. nov.</title>
        <authorList>
            <person name="Boxberger M."/>
            <person name="La Scola B."/>
        </authorList>
    </citation>
    <scope>NUCLEOTIDE SEQUENCE [LARGE SCALE GENOMIC DNA]</scope>
    <source>
        <strain evidence="10 11">Marseille-Q3615</strain>
    </source>
</reference>
<keyword evidence="10" id="KW-0121">Carboxypeptidase</keyword>
<evidence type="ECO:0000256" key="3">
    <source>
        <dbReference type="ARBA" id="ARBA00012595"/>
    </source>
</evidence>
<dbReference type="GO" id="GO:0005576">
    <property type="term" value="C:extracellular region"/>
    <property type="evidence" value="ECO:0007669"/>
    <property type="project" value="UniProtKB-SubCell"/>
</dbReference>
<evidence type="ECO:0000256" key="5">
    <source>
        <dbReference type="ARBA" id="ARBA00022729"/>
    </source>
</evidence>
<evidence type="ECO:0000256" key="4">
    <source>
        <dbReference type="ARBA" id="ARBA00022525"/>
    </source>
</evidence>
<dbReference type="Pfam" id="PF17210">
    <property type="entry name" value="SdrD_B"/>
    <property type="match status" value="1"/>
</dbReference>
<evidence type="ECO:0000259" key="9">
    <source>
        <dbReference type="Pfam" id="PF24346"/>
    </source>
</evidence>
<dbReference type="GO" id="GO:0005975">
    <property type="term" value="P:carbohydrate metabolic process"/>
    <property type="evidence" value="ECO:0007669"/>
    <property type="project" value="UniProtKB-ARBA"/>
</dbReference>
<evidence type="ECO:0000313" key="11">
    <source>
        <dbReference type="Proteomes" id="UP000523682"/>
    </source>
</evidence>
<dbReference type="RefSeq" id="WP_181889516.1">
    <property type="nucleotide sequence ID" value="NZ_JACDTZ010000001.1"/>
</dbReference>
<feature type="domain" description="SD-repeat containing protein B" evidence="8">
    <location>
        <begin position="1376"/>
        <end position="1453"/>
    </location>
</feature>
<protein>
    <recommendedName>
        <fullName evidence="3">alpha-amylase</fullName>
        <ecNumber evidence="3">3.2.1.1</ecNumber>
    </recommendedName>
    <alternativeName>
        <fullName evidence="6">1,4-alpha-D-glucan glucanohydrolase</fullName>
    </alternativeName>
</protein>
<dbReference type="InterPro" id="IPR013784">
    <property type="entry name" value="Carb-bd-like_fold"/>
</dbReference>
<keyword evidence="10" id="KW-0645">Protease</keyword>
<dbReference type="InterPro" id="IPR033764">
    <property type="entry name" value="Sdr_B"/>
</dbReference>
<keyword evidence="11" id="KW-1185">Reference proteome</keyword>
<name>A0A7W2I4C4_9CORY</name>
<proteinExistence type="predicted"/>
<dbReference type="Gene3D" id="2.60.40.1120">
    <property type="entry name" value="Carboxypeptidase-like, regulatory domain"/>
    <property type="match status" value="3"/>
</dbReference>